<comment type="similarity">
    <text evidence="4">Belongs to the copper transporter (Ctr) (TC 1.A.56) family. SLC31A subfamily.</text>
</comment>
<reference evidence="6" key="1">
    <citation type="submission" date="2023-03" db="EMBL/GenBank/DDBJ databases">
        <title>Massive genome expansion in bonnet fungi (Mycena s.s.) driven by repeated elements and novel gene families across ecological guilds.</title>
        <authorList>
            <consortium name="Lawrence Berkeley National Laboratory"/>
            <person name="Harder C.B."/>
            <person name="Miyauchi S."/>
            <person name="Viragh M."/>
            <person name="Kuo A."/>
            <person name="Thoen E."/>
            <person name="Andreopoulos B."/>
            <person name="Lu D."/>
            <person name="Skrede I."/>
            <person name="Drula E."/>
            <person name="Henrissat B."/>
            <person name="Morin E."/>
            <person name="Kohler A."/>
            <person name="Barry K."/>
            <person name="LaButti K."/>
            <person name="Morin E."/>
            <person name="Salamov A."/>
            <person name="Lipzen A."/>
            <person name="Mereny Z."/>
            <person name="Hegedus B."/>
            <person name="Baldrian P."/>
            <person name="Stursova M."/>
            <person name="Weitz H."/>
            <person name="Taylor A."/>
            <person name="Grigoriev I.V."/>
            <person name="Nagy L.G."/>
            <person name="Martin F."/>
            <person name="Kauserud H."/>
        </authorList>
    </citation>
    <scope>NUCLEOTIDE SEQUENCE</scope>
    <source>
        <strain evidence="6">CBHHK067</strain>
    </source>
</reference>
<dbReference type="InterPro" id="IPR007274">
    <property type="entry name" value="Cop_transporter"/>
</dbReference>
<dbReference type="EMBL" id="JARKIE010000128">
    <property type="protein sequence ID" value="KAJ7679746.1"/>
    <property type="molecule type" value="Genomic_DNA"/>
</dbReference>
<evidence type="ECO:0000256" key="3">
    <source>
        <dbReference type="ARBA" id="ARBA00023136"/>
    </source>
</evidence>
<evidence type="ECO:0000256" key="4">
    <source>
        <dbReference type="RuleBase" id="RU367022"/>
    </source>
</evidence>
<evidence type="ECO:0000313" key="6">
    <source>
        <dbReference type="EMBL" id="KAJ7679746.1"/>
    </source>
</evidence>
<dbReference type="GO" id="GO:0016020">
    <property type="term" value="C:membrane"/>
    <property type="evidence" value="ECO:0007669"/>
    <property type="project" value="UniProtKB-SubCell"/>
</dbReference>
<feature type="chain" id="PRO_5042137517" description="Copper transport protein" evidence="5">
    <location>
        <begin position="24"/>
        <end position="174"/>
    </location>
</feature>
<evidence type="ECO:0000256" key="1">
    <source>
        <dbReference type="ARBA" id="ARBA00022692"/>
    </source>
</evidence>
<organism evidence="6 7">
    <name type="scientific">Mycena rosella</name>
    <name type="common">Pink bonnet</name>
    <name type="synonym">Agaricus rosellus</name>
    <dbReference type="NCBI Taxonomy" id="1033263"/>
    <lineage>
        <taxon>Eukaryota</taxon>
        <taxon>Fungi</taxon>
        <taxon>Dikarya</taxon>
        <taxon>Basidiomycota</taxon>
        <taxon>Agaricomycotina</taxon>
        <taxon>Agaricomycetes</taxon>
        <taxon>Agaricomycetidae</taxon>
        <taxon>Agaricales</taxon>
        <taxon>Marasmiineae</taxon>
        <taxon>Mycenaceae</taxon>
        <taxon>Mycena</taxon>
    </lineage>
</organism>
<comment type="subcellular location">
    <subcellularLocation>
        <location evidence="4">Membrane</location>
        <topology evidence="4">Multi-pass membrane protein</topology>
    </subcellularLocation>
</comment>
<protein>
    <recommendedName>
        <fullName evidence="4">Copper transport protein</fullName>
    </recommendedName>
</protein>
<evidence type="ECO:0000313" key="7">
    <source>
        <dbReference type="Proteomes" id="UP001221757"/>
    </source>
</evidence>
<gene>
    <name evidence="6" type="ORF">B0H17DRAFT_1077609</name>
</gene>
<keyword evidence="2" id="KW-1133">Transmembrane helix</keyword>
<keyword evidence="4" id="KW-0186">Copper</keyword>
<accession>A0AAD7D8M8</accession>
<keyword evidence="4" id="KW-0813">Transport</keyword>
<comment type="caution">
    <text evidence="6">The sequence shown here is derived from an EMBL/GenBank/DDBJ whole genome shotgun (WGS) entry which is preliminary data.</text>
</comment>
<keyword evidence="1" id="KW-0812">Transmembrane</keyword>
<dbReference type="Pfam" id="PF04145">
    <property type="entry name" value="Ctr"/>
    <property type="match status" value="1"/>
</dbReference>
<feature type="signal peptide" evidence="5">
    <location>
        <begin position="1"/>
        <end position="23"/>
    </location>
</feature>
<keyword evidence="7" id="KW-1185">Reference proteome</keyword>
<dbReference type="Proteomes" id="UP001221757">
    <property type="component" value="Unassembled WGS sequence"/>
</dbReference>
<keyword evidence="3 4" id="KW-0472">Membrane</keyword>
<evidence type="ECO:0000256" key="2">
    <source>
        <dbReference type="ARBA" id="ARBA00022989"/>
    </source>
</evidence>
<name>A0AAD7D8M8_MYCRO</name>
<sequence length="174" mass="19447">MAGACIELFILALVDRWISAVRAMMELHWREAGGRTRRENLKARTQTTRGGSAPYASARRNSSRATLGFTFMLAVIRVSFLPSVRKSSRRRSSSPSHWGWVSARCCLGGTLRAPQRTEEQAYLSALCKTRSINDCQDPKIAAPIPMLLRREFDSGAEVQACSHHLLHFLRDTAS</sequence>
<keyword evidence="5" id="KW-0732">Signal</keyword>
<dbReference type="GO" id="GO:0005375">
    <property type="term" value="F:copper ion transmembrane transporter activity"/>
    <property type="evidence" value="ECO:0007669"/>
    <property type="project" value="UniProtKB-UniRule"/>
</dbReference>
<dbReference type="AlphaFoldDB" id="A0AAD7D8M8"/>
<keyword evidence="4" id="KW-0406">Ion transport</keyword>
<keyword evidence="4" id="KW-0187">Copper transport</keyword>
<evidence type="ECO:0000256" key="5">
    <source>
        <dbReference type="SAM" id="SignalP"/>
    </source>
</evidence>
<proteinExistence type="inferred from homology"/>